<sequence length="222" mass="22986">MLMDGSGGTAGSGPDGRGAGSGLVGGCDWLSPEARTSARVLLGCFLATPDVTVRITEVEAYAGTDDPASHAYKGPTARNAVMFGPAGHLYTYTMHGHTCCNVVCSPAGVAQAVLIRAGEVVDGAEVAYSRRRPGVSAAHLARGPGNLTRALGVTMHHSGVDLCDRGSEVRLLRGELRAGESVAVGPRVGVSKAADDPMRFWIQGDPTVSAYRRSPRAPKVMT</sequence>
<keyword evidence="2 5" id="KW-0227">DNA damage</keyword>
<evidence type="ECO:0000256" key="5">
    <source>
        <dbReference type="HAMAP-Rule" id="MF_00527"/>
    </source>
</evidence>
<dbReference type="HAMAP" id="MF_00527">
    <property type="entry name" value="3MGH"/>
    <property type="match status" value="1"/>
</dbReference>
<evidence type="ECO:0000313" key="6">
    <source>
        <dbReference type="EMBL" id="EFG47912.1"/>
    </source>
</evidence>
<reference evidence="6 7" key="1">
    <citation type="submission" date="2010-04" db="EMBL/GenBank/DDBJ databases">
        <authorList>
            <person name="Qin X."/>
            <person name="Bachman B."/>
            <person name="Battles P."/>
            <person name="Bell A."/>
            <person name="Bess C."/>
            <person name="Bickham C."/>
            <person name="Chaboub L."/>
            <person name="Chen D."/>
            <person name="Coyle M."/>
            <person name="Deiros D.R."/>
            <person name="Dinh H."/>
            <person name="Forbes L."/>
            <person name="Fowler G."/>
            <person name="Francisco L."/>
            <person name="Fu Q."/>
            <person name="Gubbala S."/>
            <person name="Hale W."/>
            <person name="Han Y."/>
            <person name="Hemphill L."/>
            <person name="Highlander S.K."/>
            <person name="Hirani K."/>
            <person name="Hogues M."/>
            <person name="Jackson L."/>
            <person name="Jakkamsetti A."/>
            <person name="Javaid M."/>
            <person name="Jiang H."/>
            <person name="Korchina V."/>
            <person name="Kovar C."/>
            <person name="Lara F."/>
            <person name="Lee S."/>
            <person name="Mata R."/>
            <person name="Mathew T."/>
            <person name="Moen C."/>
            <person name="Morales K."/>
            <person name="Munidasa M."/>
            <person name="Nazareth L."/>
            <person name="Ngo R."/>
            <person name="Nguyen L."/>
            <person name="Okwuonu G."/>
            <person name="Ongeri F."/>
            <person name="Patil S."/>
            <person name="Petrosino J."/>
            <person name="Pham C."/>
            <person name="Pham P."/>
            <person name="Pu L.-L."/>
            <person name="Puazo M."/>
            <person name="Raj R."/>
            <person name="Reid J."/>
            <person name="Rouhana J."/>
            <person name="Saada N."/>
            <person name="Shang Y."/>
            <person name="Simmons D."/>
            <person name="Thornton R."/>
            <person name="Warren J."/>
            <person name="Weissenberger G."/>
            <person name="Zhang J."/>
            <person name="Zhang L."/>
            <person name="Zhou C."/>
            <person name="Zhu D."/>
            <person name="Muzny D."/>
            <person name="Worley K."/>
            <person name="Gibbs R."/>
        </authorList>
    </citation>
    <scope>NUCLEOTIDE SEQUENCE [LARGE SCALE GENOMIC DNA]</scope>
    <source>
        <strain evidence="6 7">ATCC 49030</strain>
    </source>
</reference>
<accession>D4YLJ5</accession>
<dbReference type="GO" id="GO:0003677">
    <property type="term" value="F:DNA binding"/>
    <property type="evidence" value="ECO:0007669"/>
    <property type="project" value="InterPro"/>
</dbReference>
<keyword evidence="7" id="KW-1185">Reference proteome</keyword>
<proteinExistence type="inferred from homology"/>
<dbReference type="SUPFAM" id="SSF50486">
    <property type="entry name" value="FMT C-terminal domain-like"/>
    <property type="match status" value="1"/>
</dbReference>
<evidence type="ECO:0000256" key="2">
    <source>
        <dbReference type="ARBA" id="ARBA00022763"/>
    </source>
</evidence>
<evidence type="ECO:0000313" key="7">
    <source>
        <dbReference type="Proteomes" id="UP000005714"/>
    </source>
</evidence>
<protein>
    <recommendedName>
        <fullName evidence="5">Putative 3-methyladenine DNA glycosylase</fullName>
        <ecNumber evidence="5">3.2.2.-</ecNumber>
    </recommendedName>
</protein>
<gene>
    <name evidence="6" type="ORF">HMPREF0183_0805</name>
</gene>
<dbReference type="CDD" id="cd00540">
    <property type="entry name" value="AAG"/>
    <property type="match status" value="1"/>
</dbReference>
<comment type="caution">
    <text evidence="6">The sequence shown here is derived from an EMBL/GenBank/DDBJ whole genome shotgun (WGS) entry which is preliminary data.</text>
</comment>
<dbReference type="NCBIfam" id="TIGR00567">
    <property type="entry name" value="3mg"/>
    <property type="match status" value="1"/>
</dbReference>
<keyword evidence="3 5" id="KW-0378">Hydrolase</keyword>
<organism evidence="6 7">
    <name type="scientific">Brevibacterium mcbrellneri ATCC 49030</name>
    <dbReference type="NCBI Taxonomy" id="585530"/>
    <lineage>
        <taxon>Bacteria</taxon>
        <taxon>Bacillati</taxon>
        <taxon>Actinomycetota</taxon>
        <taxon>Actinomycetes</taxon>
        <taxon>Micrococcales</taxon>
        <taxon>Brevibacteriaceae</taxon>
        <taxon>Brevibacterium</taxon>
    </lineage>
</organism>
<evidence type="ECO:0000256" key="3">
    <source>
        <dbReference type="ARBA" id="ARBA00022801"/>
    </source>
</evidence>
<dbReference type="RefSeq" id="WP_005882998.1">
    <property type="nucleotide sequence ID" value="NZ_ADNU01000022.1"/>
</dbReference>
<evidence type="ECO:0000256" key="1">
    <source>
        <dbReference type="ARBA" id="ARBA00009232"/>
    </source>
</evidence>
<dbReference type="Proteomes" id="UP000005714">
    <property type="component" value="Unassembled WGS sequence"/>
</dbReference>
<dbReference type="eggNOG" id="COG2094">
    <property type="taxonomic scope" value="Bacteria"/>
</dbReference>
<dbReference type="InterPro" id="IPR011034">
    <property type="entry name" value="Formyl_transferase-like_C_sf"/>
</dbReference>
<dbReference type="GO" id="GO:0006284">
    <property type="term" value="P:base-excision repair"/>
    <property type="evidence" value="ECO:0007669"/>
    <property type="project" value="InterPro"/>
</dbReference>
<dbReference type="AlphaFoldDB" id="D4YLJ5"/>
<dbReference type="InterPro" id="IPR003180">
    <property type="entry name" value="MPG"/>
</dbReference>
<keyword evidence="6" id="KW-0326">Glycosidase</keyword>
<name>D4YLJ5_9MICO</name>
<dbReference type="STRING" id="585530.HMPREF0183_0805"/>
<dbReference type="Gene3D" id="3.10.300.10">
    <property type="entry name" value="Methylpurine-DNA glycosylase (MPG)"/>
    <property type="match status" value="1"/>
</dbReference>
<comment type="similarity">
    <text evidence="1 5">Belongs to the DNA glycosylase MPG family.</text>
</comment>
<keyword evidence="4 5" id="KW-0234">DNA repair</keyword>
<dbReference type="InterPro" id="IPR036995">
    <property type="entry name" value="MPG_sf"/>
</dbReference>
<dbReference type="PANTHER" id="PTHR10429:SF0">
    <property type="entry name" value="DNA-3-METHYLADENINE GLYCOSYLASE"/>
    <property type="match status" value="1"/>
</dbReference>
<dbReference type="Pfam" id="PF02245">
    <property type="entry name" value="Pur_DNA_glyco"/>
    <property type="match status" value="1"/>
</dbReference>
<dbReference type="PANTHER" id="PTHR10429">
    <property type="entry name" value="DNA-3-METHYLADENINE GLYCOSYLASE"/>
    <property type="match status" value="1"/>
</dbReference>
<dbReference type="NCBIfam" id="NF002003">
    <property type="entry name" value="PRK00802.1-3"/>
    <property type="match status" value="1"/>
</dbReference>
<dbReference type="GO" id="GO:0003905">
    <property type="term" value="F:alkylbase DNA N-glycosylase activity"/>
    <property type="evidence" value="ECO:0007669"/>
    <property type="project" value="InterPro"/>
</dbReference>
<evidence type="ECO:0000256" key="4">
    <source>
        <dbReference type="ARBA" id="ARBA00023204"/>
    </source>
</evidence>
<dbReference type="EC" id="3.2.2.-" evidence="5"/>
<dbReference type="EMBL" id="ADNU01000022">
    <property type="protein sequence ID" value="EFG47912.1"/>
    <property type="molecule type" value="Genomic_DNA"/>
</dbReference>